<reference evidence="2" key="1">
    <citation type="submission" date="2018-08" db="EMBL/GenBank/DDBJ databases">
        <title>Draft genome sequence of azole-resistant Aspergillus thermomutatus (Neosartorya pseudofischeri) strain HMR AF 39, isolated from a human nasal aspirate.</title>
        <authorList>
            <person name="Parent-Michaud M."/>
            <person name="Dufresne P.J."/>
            <person name="Fournier E."/>
            <person name="Martineau C."/>
            <person name="Moreira S."/>
            <person name="Perkins V."/>
            <person name="De Repentigny L."/>
            <person name="Dufresne S.F."/>
        </authorList>
    </citation>
    <scope>NUCLEOTIDE SEQUENCE [LARGE SCALE GENOMIC DNA]</scope>
    <source>
        <strain evidence="2">HMR AF 39</strain>
    </source>
</reference>
<dbReference type="RefSeq" id="XP_026613484.1">
    <property type="nucleotide sequence ID" value="XM_026759667.1"/>
</dbReference>
<dbReference type="InterPro" id="IPR009097">
    <property type="entry name" value="Cyclic_Pdiesterase"/>
</dbReference>
<accession>A0A397GPJ8</accession>
<evidence type="ECO:0000256" key="1">
    <source>
        <dbReference type="SAM" id="Coils"/>
    </source>
</evidence>
<comment type="caution">
    <text evidence="2">The sequence shown here is derived from an EMBL/GenBank/DDBJ whole genome shotgun (WGS) entry which is preliminary data.</text>
</comment>
<keyword evidence="3" id="KW-1185">Reference proteome</keyword>
<dbReference type="VEuPathDB" id="FungiDB:CDV56_106048"/>
<dbReference type="SUPFAM" id="SSF55144">
    <property type="entry name" value="LigT-like"/>
    <property type="match status" value="2"/>
</dbReference>
<dbReference type="GeneID" id="38128022"/>
<sequence length="336" mass="37666">MSKLTISNDNPFQILITETNNDVAKLQSRYENHRVNRNAQQAEKILAPGFKGWNLDEILMRLDGPAKEEGFVDPRNCLVIWARPPSPVRDLIKFVQSELRSIAPSTILHFTHLHPTRGQRADPVPTALWLMPSENLHTTVLEVAHSLTEEQIESLVNTLQLSQDVSTSEIADYAFAHRTRLVKPMVGFDSAAMALTFVPAAGEASDAQRSIEDETYSYHHLRRDVFDMVRAAGIPVASRYIVPSAHLTIARFVTQDGFAKQGDAVVEGQVDPSKVKELIDKIDEINQKLQDEYWPCKNGTIKAGEEWLVGQEKGLVIRRGRLWYGGGEDVQLGKGY</sequence>
<evidence type="ECO:0000313" key="3">
    <source>
        <dbReference type="Proteomes" id="UP000215305"/>
    </source>
</evidence>
<dbReference type="OrthoDB" id="2967263at2759"/>
<proteinExistence type="predicted"/>
<gene>
    <name evidence="2" type="ORF">CDV56_106048</name>
</gene>
<evidence type="ECO:0000313" key="2">
    <source>
        <dbReference type="EMBL" id="RHZ53002.1"/>
    </source>
</evidence>
<keyword evidence="1" id="KW-0175">Coiled coil</keyword>
<dbReference type="Proteomes" id="UP000215305">
    <property type="component" value="Unassembled WGS sequence"/>
</dbReference>
<dbReference type="EMBL" id="NKHU02000128">
    <property type="protein sequence ID" value="RHZ53002.1"/>
    <property type="molecule type" value="Genomic_DNA"/>
</dbReference>
<organism evidence="2 3">
    <name type="scientific">Aspergillus thermomutatus</name>
    <name type="common">Neosartorya pseudofischeri</name>
    <dbReference type="NCBI Taxonomy" id="41047"/>
    <lineage>
        <taxon>Eukaryota</taxon>
        <taxon>Fungi</taxon>
        <taxon>Dikarya</taxon>
        <taxon>Ascomycota</taxon>
        <taxon>Pezizomycotina</taxon>
        <taxon>Eurotiomycetes</taxon>
        <taxon>Eurotiomycetidae</taxon>
        <taxon>Eurotiales</taxon>
        <taxon>Aspergillaceae</taxon>
        <taxon>Aspergillus</taxon>
        <taxon>Aspergillus subgen. Fumigati</taxon>
    </lineage>
</organism>
<dbReference type="STRING" id="41047.A0A397GPJ8"/>
<dbReference type="AlphaFoldDB" id="A0A397GPJ8"/>
<feature type="coiled-coil region" evidence="1">
    <location>
        <begin position="16"/>
        <end position="43"/>
    </location>
</feature>
<protein>
    <submittedName>
        <fullName evidence="2">Uncharacterized protein</fullName>
    </submittedName>
</protein>
<name>A0A397GPJ8_ASPTH</name>